<evidence type="ECO:0000256" key="1">
    <source>
        <dbReference type="SAM" id="MobiDB-lite"/>
    </source>
</evidence>
<proteinExistence type="predicted"/>
<dbReference type="Proteomes" id="UP000499080">
    <property type="component" value="Unassembled WGS sequence"/>
</dbReference>
<gene>
    <name evidence="2" type="ORF">AVEN_153430_1</name>
</gene>
<feature type="compositionally biased region" description="Polar residues" evidence="1">
    <location>
        <begin position="1"/>
        <end position="17"/>
    </location>
</feature>
<feature type="region of interest" description="Disordered" evidence="1">
    <location>
        <begin position="1"/>
        <end position="43"/>
    </location>
</feature>
<keyword evidence="3" id="KW-1185">Reference proteome</keyword>
<name>A0A4Y2EAC4_ARAVE</name>
<sequence length="89" mass="9714">MTRTTPELSLPSPNFRTTPAGGRLASAVPKRATDPIHGGSSVDSVFEPLGSEIDTLPLSHRGLLHNAYTIKETVNVFSRYLLTYPTYLN</sequence>
<comment type="caution">
    <text evidence="2">The sequence shown here is derived from an EMBL/GenBank/DDBJ whole genome shotgun (WGS) entry which is preliminary data.</text>
</comment>
<accession>A0A4Y2EAC4</accession>
<evidence type="ECO:0000313" key="2">
    <source>
        <dbReference type="EMBL" id="GBM25249.1"/>
    </source>
</evidence>
<reference evidence="2 3" key="1">
    <citation type="journal article" date="2019" name="Sci. Rep.">
        <title>Orb-weaving spider Araneus ventricosus genome elucidates the spidroin gene catalogue.</title>
        <authorList>
            <person name="Kono N."/>
            <person name="Nakamura H."/>
            <person name="Ohtoshi R."/>
            <person name="Moran D.A.P."/>
            <person name="Shinohara A."/>
            <person name="Yoshida Y."/>
            <person name="Fujiwara M."/>
            <person name="Mori M."/>
            <person name="Tomita M."/>
            <person name="Arakawa K."/>
        </authorList>
    </citation>
    <scope>NUCLEOTIDE SEQUENCE [LARGE SCALE GENOMIC DNA]</scope>
</reference>
<evidence type="ECO:0000313" key="3">
    <source>
        <dbReference type="Proteomes" id="UP000499080"/>
    </source>
</evidence>
<organism evidence="2 3">
    <name type="scientific">Araneus ventricosus</name>
    <name type="common">Orbweaver spider</name>
    <name type="synonym">Epeira ventricosa</name>
    <dbReference type="NCBI Taxonomy" id="182803"/>
    <lineage>
        <taxon>Eukaryota</taxon>
        <taxon>Metazoa</taxon>
        <taxon>Ecdysozoa</taxon>
        <taxon>Arthropoda</taxon>
        <taxon>Chelicerata</taxon>
        <taxon>Arachnida</taxon>
        <taxon>Araneae</taxon>
        <taxon>Araneomorphae</taxon>
        <taxon>Entelegynae</taxon>
        <taxon>Araneoidea</taxon>
        <taxon>Araneidae</taxon>
        <taxon>Araneus</taxon>
    </lineage>
</organism>
<dbReference type="AlphaFoldDB" id="A0A4Y2EAC4"/>
<protein>
    <submittedName>
        <fullName evidence="2">Uncharacterized protein</fullName>
    </submittedName>
</protein>
<dbReference type="EMBL" id="BGPR01000533">
    <property type="protein sequence ID" value="GBM25249.1"/>
    <property type="molecule type" value="Genomic_DNA"/>
</dbReference>